<reference evidence="17 18" key="1">
    <citation type="submission" date="2024-03" db="EMBL/GenBank/DDBJ databases">
        <authorList>
            <person name="Martinez-Hernandez J."/>
        </authorList>
    </citation>
    <scope>NUCLEOTIDE SEQUENCE [LARGE SCALE GENOMIC DNA]</scope>
</reference>
<dbReference type="AlphaFoldDB" id="A0AAV1VTY9"/>
<proteinExistence type="inferred from homology"/>
<dbReference type="PANTHER" id="PTHR12628:SF13">
    <property type="entry name" value="HOMEOBOX PROTEIN HAT3.1"/>
    <property type="match status" value="1"/>
</dbReference>
<protein>
    <submittedName>
        <fullName evidence="17">Uncharacterized protein</fullName>
    </submittedName>
</protein>
<evidence type="ECO:0000256" key="6">
    <source>
        <dbReference type="ARBA" id="ARBA00023015"/>
    </source>
</evidence>
<feature type="DNA-binding region" description="Homeobox" evidence="11">
    <location>
        <begin position="877"/>
        <end position="930"/>
    </location>
</feature>
<evidence type="ECO:0000256" key="14">
    <source>
        <dbReference type="SAM" id="MobiDB-lite"/>
    </source>
</evidence>
<dbReference type="SUPFAM" id="SSF57903">
    <property type="entry name" value="FYVE/PHD zinc finger"/>
    <property type="match status" value="1"/>
</dbReference>
<feature type="region of interest" description="Disordered" evidence="14">
    <location>
        <begin position="1"/>
        <end position="46"/>
    </location>
</feature>
<dbReference type="Gene3D" id="3.30.40.10">
    <property type="entry name" value="Zinc/RING finger domain, C3HC4 (zinc finger)"/>
    <property type="match status" value="1"/>
</dbReference>
<feature type="region of interest" description="Disordered" evidence="14">
    <location>
        <begin position="926"/>
        <end position="1013"/>
    </location>
</feature>
<dbReference type="InterPro" id="IPR011011">
    <property type="entry name" value="Znf_FYVE_PHD"/>
</dbReference>
<dbReference type="EMBL" id="CAXHTB010000001">
    <property type="protein sequence ID" value="CAL0300356.1"/>
    <property type="molecule type" value="Genomic_DNA"/>
</dbReference>
<evidence type="ECO:0000256" key="12">
    <source>
        <dbReference type="PROSITE-ProRule" id="PRU00146"/>
    </source>
</evidence>
<feature type="compositionally biased region" description="Polar residues" evidence="14">
    <location>
        <begin position="984"/>
        <end position="999"/>
    </location>
</feature>
<feature type="region of interest" description="Disordered" evidence="14">
    <location>
        <begin position="389"/>
        <end position="434"/>
    </location>
</feature>
<evidence type="ECO:0000256" key="7">
    <source>
        <dbReference type="ARBA" id="ARBA00023125"/>
    </source>
</evidence>
<dbReference type="GO" id="GO:0005634">
    <property type="term" value="C:nucleus"/>
    <property type="evidence" value="ECO:0007669"/>
    <property type="project" value="UniProtKB-SubCell"/>
</dbReference>
<dbReference type="GO" id="GO:0003682">
    <property type="term" value="F:chromatin binding"/>
    <property type="evidence" value="ECO:0007669"/>
    <property type="project" value="TreeGrafter"/>
</dbReference>
<comment type="caution">
    <text evidence="17">The sequence shown here is derived from an EMBL/GenBank/DDBJ whole genome shotgun (WGS) entry which is preliminary data.</text>
</comment>
<gene>
    <name evidence="17" type="ORF">LLUT_LOCUS1416</name>
</gene>
<dbReference type="PROSITE" id="PS50016">
    <property type="entry name" value="ZF_PHD_2"/>
    <property type="match status" value="1"/>
</dbReference>
<dbReference type="SMART" id="SM00389">
    <property type="entry name" value="HOX"/>
    <property type="match status" value="1"/>
</dbReference>
<evidence type="ECO:0000256" key="11">
    <source>
        <dbReference type="PROSITE-ProRule" id="PRU00108"/>
    </source>
</evidence>
<evidence type="ECO:0000256" key="8">
    <source>
        <dbReference type="ARBA" id="ARBA00023155"/>
    </source>
</evidence>
<keyword evidence="4 12" id="KW-0863">Zinc-finger</keyword>
<feature type="compositionally biased region" description="Polar residues" evidence="14">
    <location>
        <begin position="817"/>
        <end position="826"/>
    </location>
</feature>
<dbReference type="InterPro" id="IPR045876">
    <property type="entry name" value="PRHA-like_PHD-finger"/>
</dbReference>
<feature type="domain" description="PHD-type" evidence="15">
    <location>
        <begin position="527"/>
        <end position="584"/>
    </location>
</feature>
<dbReference type="PROSITE" id="PS01359">
    <property type="entry name" value="ZF_PHD_1"/>
    <property type="match status" value="1"/>
</dbReference>
<dbReference type="InterPro" id="IPR019786">
    <property type="entry name" value="Zinc_finger_PHD-type_CS"/>
</dbReference>
<name>A0AAV1VTY9_LUPLU</name>
<feature type="compositionally biased region" description="Polar residues" evidence="14">
    <location>
        <begin position="931"/>
        <end position="945"/>
    </location>
</feature>
<feature type="compositionally biased region" description="Basic residues" evidence="14">
    <location>
        <begin position="1004"/>
        <end position="1013"/>
    </location>
</feature>
<dbReference type="Gene3D" id="1.10.10.60">
    <property type="entry name" value="Homeodomain-like"/>
    <property type="match status" value="1"/>
</dbReference>
<dbReference type="PROSITE" id="PS50071">
    <property type="entry name" value="HOMEOBOX_2"/>
    <property type="match status" value="1"/>
</dbReference>
<sequence length="1013" mass="112421">MTSPTGNLTNHNDGTDEQMHDLDSGMEQFGLSDKTPRMGSECSDSEKKVLGTALNKSPIDEKSNQVSDILAGNHVIQLPAPPQHDLEKSWQTGEGLCLQQSTSEQIHVHLSNNKSEAKCQPFSQNVQDERVQMSDAVTGFLVEDQIQSISAQVPIHLSDDNSERKSQPFSQDVHNEFEEMKNTATDFLVEDQTHTISAQVPVHLLDDKSRNTSQSLSQNVQNEFEELSNAVTGSLVEDQTLYIPAQVPIHLSNDESENKCQPFSQNELVEKSDAVTAVLVEDQTRCIIGEVPVHLPSDKSENKSQLFSQNVQNELVEKSDAETAVLIGDKTQTQANMSYVDPPCEDFAKNNTSDCLERKCKSTTPARLRHKGKGNSKLLKKKYMLRSIGSSDRSLRSRTQEKPKAPESSSNLVDVKNDGAKRKKKNKKNRREEGKIDEFSRIKAHLRYFLNRVSYEQSLIDAYSGEGWKGYSMEKLKPEKELQRAKSAILGRKSQIRDLFQKLDSLCAEGRLPESLFDSEGEIDSEDIFCAKCQSKELSMDNDIILCDGACDRGFHQLCLDPPLLTENIPSGDEGWLCPGCNCKDDCMDLVNDSLGTRLTLSDTWERVFPEAAAGNSEDHNLGLPSDDSGDDYNPDVPEDEEVEGGESSSDESQYASASEKLEDSHHEDPYMGLPSEDSEDDDYNPNTPDHDNKVTEESSSSDFTSDSEDLAAISKDNKSPGQGEDISSASLDDFKNSKGSSKQKCKVGKKPSLTDELSSLKESDPGQESCAHVSGKRNVERLDYKRLYDETYKSDTSDDDEDWTTTTTGRKKKVSSEQTSVSPEGNVSNNSRANPRRNAHQNRVENKNNSPAKSPEGSGKSSSRDKKPGISASKKRLGEAVVQRLYKSFKENQYPDRNTKETLAQELGLTIRQVDKWFGNSRWSFRHSSTRAGGNASQQATDTLAENKGALGHEERVGELVSQEGNGDKSKTPSTRKRKHMSESQASETPTVTPSNAHEMQKGHKMKTGKRK</sequence>
<dbReference type="InterPro" id="IPR013083">
    <property type="entry name" value="Znf_RING/FYVE/PHD"/>
</dbReference>
<evidence type="ECO:0000259" key="15">
    <source>
        <dbReference type="PROSITE" id="PS50016"/>
    </source>
</evidence>
<keyword evidence="5" id="KW-0862">Zinc</keyword>
<dbReference type="InterPro" id="IPR019787">
    <property type="entry name" value="Znf_PHD-finger"/>
</dbReference>
<dbReference type="CDD" id="cd00086">
    <property type="entry name" value="homeodomain"/>
    <property type="match status" value="1"/>
</dbReference>
<keyword evidence="3" id="KW-0479">Metal-binding</keyword>
<accession>A0AAV1VTY9</accession>
<dbReference type="Proteomes" id="UP001497480">
    <property type="component" value="Unassembled WGS sequence"/>
</dbReference>
<feature type="compositionally biased region" description="Acidic residues" evidence="14">
    <location>
        <begin position="628"/>
        <end position="645"/>
    </location>
</feature>
<dbReference type="GO" id="GO:0003677">
    <property type="term" value="F:DNA binding"/>
    <property type="evidence" value="ECO:0007669"/>
    <property type="project" value="UniProtKB-UniRule"/>
</dbReference>
<dbReference type="GO" id="GO:0008270">
    <property type="term" value="F:zinc ion binding"/>
    <property type="evidence" value="ECO:0007669"/>
    <property type="project" value="UniProtKB-KW"/>
</dbReference>
<feature type="compositionally biased region" description="Basic and acidic residues" evidence="14">
    <location>
        <begin position="393"/>
        <end position="405"/>
    </location>
</feature>
<keyword evidence="10 11" id="KW-0539">Nucleus</keyword>
<dbReference type="PANTHER" id="PTHR12628">
    <property type="entry name" value="POLYCOMB-LIKE TRANSCRIPTION FACTOR"/>
    <property type="match status" value="1"/>
</dbReference>
<feature type="compositionally biased region" description="Basic and acidic residues" evidence="14">
    <location>
        <begin position="660"/>
        <end position="670"/>
    </location>
</feature>
<keyword evidence="6" id="KW-0805">Transcription regulation</keyword>
<dbReference type="FunFam" id="3.30.40.10:FF:000650">
    <property type="entry name" value="Homeobox protein HAT3.1"/>
    <property type="match status" value="1"/>
</dbReference>
<dbReference type="InterPro" id="IPR001356">
    <property type="entry name" value="HD"/>
</dbReference>
<feature type="domain" description="Homeobox" evidence="16">
    <location>
        <begin position="875"/>
        <end position="929"/>
    </location>
</feature>
<comment type="similarity">
    <text evidence="2">Belongs to the PHD-associated homeobox family.</text>
</comment>
<feature type="region of interest" description="Disordered" evidence="14">
    <location>
        <begin position="612"/>
        <end position="879"/>
    </location>
</feature>
<evidence type="ECO:0000256" key="5">
    <source>
        <dbReference type="ARBA" id="ARBA00022833"/>
    </source>
</evidence>
<evidence type="ECO:0000256" key="9">
    <source>
        <dbReference type="ARBA" id="ARBA00023163"/>
    </source>
</evidence>
<feature type="compositionally biased region" description="Low complexity" evidence="14">
    <location>
        <begin position="646"/>
        <end position="659"/>
    </location>
</feature>
<dbReference type="CDD" id="cd15504">
    <property type="entry name" value="PHD_PRHA_like"/>
    <property type="match status" value="1"/>
</dbReference>
<evidence type="ECO:0000313" key="17">
    <source>
        <dbReference type="EMBL" id="CAL0300356.1"/>
    </source>
</evidence>
<dbReference type="SUPFAM" id="SSF46689">
    <property type="entry name" value="Homeodomain-like"/>
    <property type="match status" value="1"/>
</dbReference>
<evidence type="ECO:0000256" key="3">
    <source>
        <dbReference type="ARBA" id="ARBA00022723"/>
    </source>
</evidence>
<organism evidence="17 18">
    <name type="scientific">Lupinus luteus</name>
    <name type="common">European yellow lupine</name>
    <dbReference type="NCBI Taxonomy" id="3873"/>
    <lineage>
        <taxon>Eukaryota</taxon>
        <taxon>Viridiplantae</taxon>
        <taxon>Streptophyta</taxon>
        <taxon>Embryophyta</taxon>
        <taxon>Tracheophyta</taxon>
        <taxon>Spermatophyta</taxon>
        <taxon>Magnoliopsida</taxon>
        <taxon>eudicotyledons</taxon>
        <taxon>Gunneridae</taxon>
        <taxon>Pentapetalae</taxon>
        <taxon>rosids</taxon>
        <taxon>fabids</taxon>
        <taxon>Fabales</taxon>
        <taxon>Fabaceae</taxon>
        <taxon>Papilionoideae</taxon>
        <taxon>50 kb inversion clade</taxon>
        <taxon>genistoids sensu lato</taxon>
        <taxon>core genistoids</taxon>
        <taxon>Genisteae</taxon>
        <taxon>Lupinus</taxon>
    </lineage>
</organism>
<dbReference type="Pfam" id="PF00628">
    <property type="entry name" value="PHD"/>
    <property type="match status" value="1"/>
</dbReference>
<evidence type="ECO:0000259" key="16">
    <source>
        <dbReference type="PROSITE" id="PS50071"/>
    </source>
</evidence>
<dbReference type="GO" id="GO:0045814">
    <property type="term" value="P:negative regulation of gene expression, epigenetic"/>
    <property type="evidence" value="ECO:0007669"/>
    <property type="project" value="TreeGrafter"/>
</dbReference>
<evidence type="ECO:0000256" key="4">
    <source>
        <dbReference type="ARBA" id="ARBA00022771"/>
    </source>
</evidence>
<evidence type="ECO:0000256" key="13">
    <source>
        <dbReference type="RuleBase" id="RU000682"/>
    </source>
</evidence>
<evidence type="ECO:0000256" key="2">
    <source>
        <dbReference type="ARBA" id="ARBA00007427"/>
    </source>
</evidence>
<dbReference type="Pfam" id="PF00046">
    <property type="entry name" value="Homeodomain"/>
    <property type="match status" value="1"/>
</dbReference>
<evidence type="ECO:0000256" key="1">
    <source>
        <dbReference type="ARBA" id="ARBA00004123"/>
    </source>
</evidence>
<dbReference type="SMART" id="SM00249">
    <property type="entry name" value="PHD"/>
    <property type="match status" value="1"/>
</dbReference>
<keyword evidence="7 11" id="KW-0238">DNA-binding</keyword>
<keyword evidence="18" id="KW-1185">Reference proteome</keyword>
<evidence type="ECO:0000313" key="18">
    <source>
        <dbReference type="Proteomes" id="UP001497480"/>
    </source>
</evidence>
<feature type="compositionally biased region" description="Basic and acidic residues" evidence="14">
    <location>
        <begin position="778"/>
        <end position="797"/>
    </location>
</feature>
<dbReference type="InterPro" id="IPR001965">
    <property type="entry name" value="Znf_PHD"/>
</dbReference>
<keyword evidence="9" id="KW-0804">Transcription</keyword>
<feature type="compositionally biased region" description="Basic and acidic residues" evidence="14">
    <location>
        <begin position="13"/>
        <end position="23"/>
    </location>
</feature>
<feature type="compositionally biased region" description="Polar residues" evidence="14">
    <location>
        <begin position="1"/>
        <end position="12"/>
    </location>
</feature>
<evidence type="ECO:0000256" key="10">
    <source>
        <dbReference type="ARBA" id="ARBA00023242"/>
    </source>
</evidence>
<comment type="subcellular location">
    <subcellularLocation>
        <location evidence="1 11 13">Nucleus</location>
    </subcellularLocation>
</comment>
<keyword evidence="8 11" id="KW-0371">Homeobox</keyword>
<dbReference type="InterPro" id="IPR009057">
    <property type="entry name" value="Homeodomain-like_sf"/>
</dbReference>